<reference evidence="7" key="1">
    <citation type="submission" date="2016-10" db="EMBL/GenBank/DDBJ databases">
        <authorList>
            <person name="Benchimol M."/>
            <person name="Almeida L.G."/>
            <person name="Vasconcelos A.T."/>
            <person name="Perreira-Neves A."/>
            <person name="Rosa I.A."/>
            <person name="Tasca T."/>
            <person name="Bogo M.R."/>
            <person name="de Souza W."/>
        </authorList>
    </citation>
    <scope>NUCLEOTIDE SEQUENCE [LARGE SCALE GENOMIC DNA]</scope>
    <source>
        <strain evidence="7">K</strain>
    </source>
</reference>
<dbReference type="VEuPathDB" id="TrichDB:TRFO_16534"/>
<keyword evidence="8" id="KW-1185">Reference proteome</keyword>
<dbReference type="RefSeq" id="XP_068366467.1">
    <property type="nucleotide sequence ID" value="XM_068499036.1"/>
</dbReference>
<gene>
    <name evidence="7" type="ORF">TRFO_16534</name>
</gene>
<sequence length="692" mass="80800">MSSKKQRKTFQKDKFFLGYQIKRLIGQGGFGDIYYVKEKDTPNYYALKTEGVTVAKHFLDGEAAILKLLQDSDLFPRFIKSGKTQNYRYLVMEVLGPSLATVRHVLPGQKYSLSTVLRIGIEMMRSIVIFHEHGFIHRDIKPANFLIRPSRSRPLTLVDYGLAKLYIDPNTKELLEPREKTGFVGTTKYASINSHESRDLGRVDDIYCWFYSLIEMAYGKLPWSSLKEKEQVYQAKKNFNLKEFWKDCPKQLIDLYENIKSCQFKDKPNYEFYTSSIVEFMKDNGVSFDDRFDWEKIDEDEASKFSVVPLKLPNDEKPYIPDCYKKQKITKKLPPKNAEPKIKSKRGIKSNEVEPNQLNNLVAREIKLQIDEENETKNIDSTLDTAAIVRPRRPRKEKKDGEKSSSKKKHSKNHRHHHHDKDGSSKHHKHGEKGKRHSKHSKTDLKDHSETNNEQSKDQQEINKEIKPEENKPEEIIQNSLNDESIPKLVDFPSFLLEEAVKSKKPSKRVRAQSLKISKKEKKEIAKKEKEEKRLSKKLEKKARRQSLKIEKQQKKQEKKERRQSLTLNLKDKNKKDKLNESSSKRGKNTQSNKNSSKGQKNSRNELSDSSEYYSSYYYSYYTDEESNMSKKRRSSRYFGKGIKRSPSMTPTQPGTPEVIFNYQKRKHRNSYNPNVQQEMMTEGGCAACSIQ</sequence>
<dbReference type="InterPro" id="IPR017441">
    <property type="entry name" value="Protein_kinase_ATP_BS"/>
</dbReference>
<dbReference type="PANTHER" id="PTHR11909">
    <property type="entry name" value="CASEIN KINASE-RELATED"/>
    <property type="match status" value="1"/>
</dbReference>
<dbReference type="EMBL" id="MLAK01000543">
    <property type="protein sequence ID" value="OHT13331.1"/>
    <property type="molecule type" value="Genomic_DNA"/>
</dbReference>
<evidence type="ECO:0000256" key="4">
    <source>
        <dbReference type="PROSITE-ProRule" id="PRU10141"/>
    </source>
</evidence>
<dbReference type="PROSITE" id="PS50011">
    <property type="entry name" value="PROTEIN_KINASE_DOM"/>
    <property type="match status" value="1"/>
</dbReference>
<keyword evidence="3 4" id="KW-0067">ATP-binding</keyword>
<dbReference type="EC" id="2.7.11.1" evidence="1"/>
<evidence type="ECO:0000256" key="5">
    <source>
        <dbReference type="SAM" id="MobiDB-lite"/>
    </source>
</evidence>
<dbReference type="GeneID" id="94833740"/>
<evidence type="ECO:0000313" key="7">
    <source>
        <dbReference type="EMBL" id="OHT13331.1"/>
    </source>
</evidence>
<comment type="caution">
    <text evidence="7">The sequence shown here is derived from an EMBL/GenBank/DDBJ whole genome shotgun (WGS) entry which is preliminary data.</text>
</comment>
<dbReference type="SMART" id="SM00220">
    <property type="entry name" value="S_TKc"/>
    <property type="match status" value="1"/>
</dbReference>
<feature type="region of interest" description="Disordered" evidence="5">
    <location>
        <begin position="624"/>
        <end position="657"/>
    </location>
</feature>
<feature type="binding site" evidence="4">
    <location>
        <position position="56"/>
    </location>
    <ligand>
        <name>ATP</name>
        <dbReference type="ChEBI" id="CHEBI:30616"/>
    </ligand>
</feature>
<organism evidence="7 8">
    <name type="scientific">Tritrichomonas foetus</name>
    <dbReference type="NCBI Taxonomy" id="1144522"/>
    <lineage>
        <taxon>Eukaryota</taxon>
        <taxon>Metamonada</taxon>
        <taxon>Parabasalia</taxon>
        <taxon>Tritrichomonadida</taxon>
        <taxon>Tritrichomonadidae</taxon>
        <taxon>Tritrichomonas</taxon>
    </lineage>
</organism>
<dbReference type="Proteomes" id="UP000179807">
    <property type="component" value="Unassembled WGS sequence"/>
</dbReference>
<feature type="compositionally biased region" description="Basic residues" evidence="5">
    <location>
        <begin position="426"/>
        <end position="440"/>
    </location>
</feature>
<feature type="compositionally biased region" description="Basic and acidic residues" evidence="5">
    <location>
        <begin position="441"/>
        <end position="475"/>
    </location>
</feature>
<evidence type="ECO:0000256" key="2">
    <source>
        <dbReference type="ARBA" id="ARBA00022741"/>
    </source>
</evidence>
<dbReference type="OrthoDB" id="5979581at2759"/>
<feature type="region of interest" description="Disordered" evidence="5">
    <location>
        <begin position="328"/>
        <end position="356"/>
    </location>
</feature>
<dbReference type="Pfam" id="PF00069">
    <property type="entry name" value="Pkinase"/>
    <property type="match status" value="1"/>
</dbReference>
<proteinExistence type="predicted"/>
<feature type="region of interest" description="Disordered" evidence="5">
    <location>
        <begin position="499"/>
        <end position="609"/>
    </location>
</feature>
<dbReference type="InterPro" id="IPR000719">
    <property type="entry name" value="Prot_kinase_dom"/>
</dbReference>
<feature type="compositionally biased region" description="Basic residues" evidence="5">
    <location>
        <begin position="406"/>
        <end position="419"/>
    </location>
</feature>
<accession>A0A1J4KQ13</accession>
<evidence type="ECO:0000313" key="8">
    <source>
        <dbReference type="Proteomes" id="UP000179807"/>
    </source>
</evidence>
<dbReference type="SUPFAM" id="SSF56112">
    <property type="entry name" value="Protein kinase-like (PK-like)"/>
    <property type="match status" value="1"/>
</dbReference>
<evidence type="ECO:0000259" key="6">
    <source>
        <dbReference type="PROSITE" id="PS50011"/>
    </source>
</evidence>
<dbReference type="AlphaFoldDB" id="A0A1J4KQ13"/>
<dbReference type="PROSITE" id="PS00108">
    <property type="entry name" value="PROTEIN_KINASE_ST"/>
    <property type="match status" value="1"/>
</dbReference>
<evidence type="ECO:0000256" key="3">
    <source>
        <dbReference type="ARBA" id="ARBA00022840"/>
    </source>
</evidence>
<keyword evidence="2 4" id="KW-0547">Nucleotide-binding</keyword>
<feature type="compositionally biased region" description="Basic and acidic residues" evidence="5">
    <location>
        <begin position="521"/>
        <end position="538"/>
    </location>
</feature>
<dbReference type="InterPro" id="IPR011009">
    <property type="entry name" value="Kinase-like_dom_sf"/>
</dbReference>
<dbReference type="PROSITE" id="PS00107">
    <property type="entry name" value="PROTEIN_KINASE_ATP"/>
    <property type="match status" value="1"/>
</dbReference>
<feature type="compositionally biased region" description="Low complexity" evidence="5">
    <location>
        <begin position="589"/>
        <end position="609"/>
    </location>
</feature>
<evidence type="ECO:0000256" key="1">
    <source>
        <dbReference type="ARBA" id="ARBA00012513"/>
    </source>
</evidence>
<feature type="compositionally biased region" description="Basic and acidic residues" evidence="5">
    <location>
        <begin position="548"/>
        <end position="584"/>
    </location>
</feature>
<name>A0A1J4KQ13_9EUKA</name>
<dbReference type="InterPro" id="IPR050235">
    <property type="entry name" value="CK1_Ser-Thr_kinase"/>
</dbReference>
<dbReference type="Gene3D" id="1.10.510.10">
    <property type="entry name" value="Transferase(Phosphotransferase) domain 1"/>
    <property type="match status" value="1"/>
</dbReference>
<protein>
    <recommendedName>
        <fullName evidence="1">non-specific serine/threonine protein kinase</fullName>
        <ecNumber evidence="1">2.7.11.1</ecNumber>
    </recommendedName>
</protein>
<dbReference type="GO" id="GO:0004674">
    <property type="term" value="F:protein serine/threonine kinase activity"/>
    <property type="evidence" value="ECO:0007669"/>
    <property type="project" value="UniProtKB-EC"/>
</dbReference>
<feature type="region of interest" description="Disordered" evidence="5">
    <location>
        <begin position="379"/>
        <end position="486"/>
    </location>
</feature>
<feature type="domain" description="Protein kinase" evidence="6">
    <location>
        <begin position="19"/>
        <end position="281"/>
    </location>
</feature>
<dbReference type="GO" id="GO:0005524">
    <property type="term" value="F:ATP binding"/>
    <property type="evidence" value="ECO:0007669"/>
    <property type="project" value="UniProtKB-UniRule"/>
</dbReference>
<dbReference type="InterPro" id="IPR008271">
    <property type="entry name" value="Ser/Thr_kinase_AS"/>
</dbReference>